<sequence length="623" mass="70021">MLTKDTIHLDQLTHTPSAIYWVESRPSDQGRNVIVGRRDDGTIEDRTPAPFNARTRAHEYGGRCYTVHEDTIFFTNFSDQRIYRLNPGQAPIPITAEGAMRYADLVFDALHNRLLCIREDHRQSDIQAETSIVSVDPNGDLYGTVLVHGNDFYADPRISPDGATLAWVTWNHPQMPWDGTQLWTATINAQGHLQNPRQITGSSSESVMQPVWSPDGHLTWISDREGFWNLYRWENERIRAIYPMAAEFARPAWVFGLANYVYKNADTIVATYFHHGTWHIGLLNIPAQHLDEIVTPYTFFTHPVLDHDSIFVIAGSWTQPEALVELPLTRGVPTLIKSSQMLPIDSQDISVPQLLEFPTEQGQSSYMTFYPPTNHNVIAPEDERPPLIVISHGGPTSASNPLFQIGIQYWTTRGFAVADVNYGGSTGYGRAYRERLMGRWGIVDVDDCSNAAIFLAQHGLVDPNRMVIRGGSAGGFTTLACLTFKKVFKAGASYYGVSDIGALARETHKFESRYMDNLVGPWPEAKSVYIERSPLYHAENITAPIIFFQGLDDKIVPPNQAEMMVNKMKSNHIPVAYLTFAGEGHGFRQAENIQRATEAELYFYSRILGFDLPTPVEPVEIIS</sequence>
<organism evidence="2 3">
    <name type="scientific">Sulfobacillus thermotolerans</name>
    <dbReference type="NCBI Taxonomy" id="338644"/>
    <lineage>
        <taxon>Bacteria</taxon>
        <taxon>Bacillati</taxon>
        <taxon>Bacillota</taxon>
        <taxon>Clostridia</taxon>
        <taxon>Eubacteriales</taxon>
        <taxon>Clostridiales Family XVII. Incertae Sedis</taxon>
        <taxon>Sulfobacillus</taxon>
    </lineage>
</organism>
<dbReference type="InterPro" id="IPR011042">
    <property type="entry name" value="6-blade_b-propeller_TolB-like"/>
</dbReference>
<dbReference type="Proteomes" id="UP000325292">
    <property type="component" value="Chromosome"/>
</dbReference>
<dbReference type="SUPFAM" id="SSF82171">
    <property type="entry name" value="DPP6 N-terminal domain-like"/>
    <property type="match status" value="1"/>
</dbReference>
<dbReference type="InterPro" id="IPR050585">
    <property type="entry name" value="Xaa-Pro_dipeptidyl-ppase/CocE"/>
</dbReference>
<proteinExistence type="predicted"/>
<dbReference type="InterPro" id="IPR011659">
    <property type="entry name" value="WD40"/>
</dbReference>
<evidence type="ECO:0000313" key="2">
    <source>
        <dbReference type="EMBL" id="AUW95396.1"/>
    </source>
</evidence>
<accession>A0ABN5H3T8</accession>
<dbReference type="Pfam" id="PF07676">
    <property type="entry name" value="PD40"/>
    <property type="match status" value="1"/>
</dbReference>
<dbReference type="SUPFAM" id="SSF53474">
    <property type="entry name" value="alpha/beta-Hydrolases"/>
    <property type="match status" value="1"/>
</dbReference>
<reference evidence="2 3" key="1">
    <citation type="journal article" date="2019" name="Sci. Rep.">
        <title>Sulfobacillus thermotolerans: new insights into resistance and metabolic capacities of acidophilic chemolithotrophs.</title>
        <authorList>
            <person name="Panyushkina A.E."/>
            <person name="Babenko V.V."/>
            <person name="Nikitina A.S."/>
            <person name="Selezneva O.V."/>
            <person name="Tsaplina I.A."/>
            <person name="Letarova M.A."/>
            <person name="Kostryukova E.S."/>
            <person name="Letarov A.V."/>
        </authorList>
    </citation>
    <scope>NUCLEOTIDE SEQUENCE [LARGE SCALE GENOMIC DNA]</scope>
    <source>
        <strain evidence="2 3">Kr1</strain>
    </source>
</reference>
<feature type="domain" description="Peptidase S9 prolyl oligopeptidase catalytic" evidence="1">
    <location>
        <begin position="404"/>
        <end position="609"/>
    </location>
</feature>
<gene>
    <name evidence="2" type="ORF">BXT84_04825</name>
</gene>
<dbReference type="Gene3D" id="3.40.50.1820">
    <property type="entry name" value="alpha/beta hydrolase"/>
    <property type="match status" value="1"/>
</dbReference>
<dbReference type="Pfam" id="PF00326">
    <property type="entry name" value="Peptidase_S9"/>
    <property type="match status" value="1"/>
</dbReference>
<evidence type="ECO:0000313" key="3">
    <source>
        <dbReference type="Proteomes" id="UP000325292"/>
    </source>
</evidence>
<dbReference type="InterPro" id="IPR029058">
    <property type="entry name" value="AB_hydrolase_fold"/>
</dbReference>
<evidence type="ECO:0000259" key="1">
    <source>
        <dbReference type="Pfam" id="PF00326"/>
    </source>
</evidence>
<dbReference type="Gene3D" id="2.120.10.30">
    <property type="entry name" value="TolB, C-terminal domain"/>
    <property type="match status" value="1"/>
</dbReference>
<dbReference type="InterPro" id="IPR001375">
    <property type="entry name" value="Peptidase_S9_cat"/>
</dbReference>
<protein>
    <submittedName>
        <fullName evidence="2">Peptidase</fullName>
    </submittedName>
</protein>
<dbReference type="EMBL" id="CP019454">
    <property type="protein sequence ID" value="AUW95396.1"/>
    <property type="molecule type" value="Genomic_DNA"/>
</dbReference>
<name>A0ABN5H3T8_9FIRM</name>
<dbReference type="PANTHER" id="PTHR43056">
    <property type="entry name" value="PEPTIDASE S9 PROLYL OLIGOPEPTIDASE"/>
    <property type="match status" value="1"/>
</dbReference>
<keyword evidence="3" id="KW-1185">Reference proteome</keyword>
<dbReference type="PANTHER" id="PTHR43056:SF5">
    <property type="entry name" value="PEPTIDASE S9 PROLYL OLIGOPEPTIDASE CATALYTIC DOMAIN-CONTAINING PROTEIN"/>
    <property type="match status" value="1"/>
</dbReference>